<evidence type="ECO:0000313" key="3">
    <source>
        <dbReference type="Proteomes" id="UP000242715"/>
    </source>
</evidence>
<evidence type="ECO:0000313" key="2">
    <source>
        <dbReference type="EMBL" id="GAU44046.1"/>
    </source>
</evidence>
<sequence length="176" mass="20335">MLENQLPMFVLTKLFELTDKTNSPPTQMSFYNLVFKFFYQLVQSESRKTIEFQTGYKFKIEHALDLLRYNIRPKLLGEQHRGCQSQVIHSITELKEGGVKINACENRELLDISFGGKWRNMIKQLTIPPLFTGVHTEPEYAKFSSVIRGLIIIPFRHPPHSTESNDASKEPDHGPN</sequence>
<dbReference type="AlphaFoldDB" id="A0A2Z6NJY3"/>
<proteinExistence type="predicted"/>
<dbReference type="InterPro" id="IPR004158">
    <property type="entry name" value="DUF247_pln"/>
</dbReference>
<organism evidence="2 3">
    <name type="scientific">Trifolium subterraneum</name>
    <name type="common">Subterranean clover</name>
    <dbReference type="NCBI Taxonomy" id="3900"/>
    <lineage>
        <taxon>Eukaryota</taxon>
        <taxon>Viridiplantae</taxon>
        <taxon>Streptophyta</taxon>
        <taxon>Embryophyta</taxon>
        <taxon>Tracheophyta</taxon>
        <taxon>Spermatophyta</taxon>
        <taxon>Magnoliopsida</taxon>
        <taxon>eudicotyledons</taxon>
        <taxon>Gunneridae</taxon>
        <taxon>Pentapetalae</taxon>
        <taxon>rosids</taxon>
        <taxon>fabids</taxon>
        <taxon>Fabales</taxon>
        <taxon>Fabaceae</taxon>
        <taxon>Papilionoideae</taxon>
        <taxon>50 kb inversion clade</taxon>
        <taxon>NPAAA clade</taxon>
        <taxon>Hologalegina</taxon>
        <taxon>IRL clade</taxon>
        <taxon>Trifolieae</taxon>
        <taxon>Trifolium</taxon>
    </lineage>
</organism>
<dbReference type="OrthoDB" id="1842647at2759"/>
<dbReference type="Proteomes" id="UP000242715">
    <property type="component" value="Unassembled WGS sequence"/>
</dbReference>
<dbReference type="Pfam" id="PF03140">
    <property type="entry name" value="DUF247"/>
    <property type="match status" value="1"/>
</dbReference>
<protein>
    <submittedName>
        <fullName evidence="2">Uncharacterized protein</fullName>
    </submittedName>
</protein>
<feature type="compositionally biased region" description="Basic and acidic residues" evidence="1">
    <location>
        <begin position="166"/>
        <end position="176"/>
    </location>
</feature>
<evidence type="ECO:0000256" key="1">
    <source>
        <dbReference type="SAM" id="MobiDB-lite"/>
    </source>
</evidence>
<keyword evidence="3" id="KW-1185">Reference proteome</keyword>
<dbReference type="PANTHER" id="PTHR31170">
    <property type="entry name" value="BNAC04G53230D PROTEIN"/>
    <property type="match status" value="1"/>
</dbReference>
<gene>
    <name evidence="2" type="ORF">TSUD_300160</name>
</gene>
<dbReference type="PANTHER" id="PTHR31170:SF25">
    <property type="entry name" value="BNAA09G04570D PROTEIN"/>
    <property type="match status" value="1"/>
</dbReference>
<dbReference type="EMBL" id="DF974010">
    <property type="protein sequence ID" value="GAU44046.1"/>
    <property type="molecule type" value="Genomic_DNA"/>
</dbReference>
<name>A0A2Z6NJY3_TRISU</name>
<accession>A0A2Z6NJY3</accession>
<feature type="region of interest" description="Disordered" evidence="1">
    <location>
        <begin position="157"/>
        <end position="176"/>
    </location>
</feature>
<reference evidence="3" key="1">
    <citation type="journal article" date="2017" name="Front. Plant Sci.">
        <title>Climate Clever Clovers: New Paradigm to Reduce the Environmental Footprint of Ruminants by Breeding Low Methanogenic Forages Utilizing Haplotype Variation.</title>
        <authorList>
            <person name="Kaur P."/>
            <person name="Appels R."/>
            <person name="Bayer P.E."/>
            <person name="Keeble-Gagnere G."/>
            <person name="Wang J."/>
            <person name="Hirakawa H."/>
            <person name="Shirasawa K."/>
            <person name="Vercoe P."/>
            <person name="Stefanova K."/>
            <person name="Durmic Z."/>
            <person name="Nichols P."/>
            <person name="Revell C."/>
            <person name="Isobe S.N."/>
            <person name="Edwards D."/>
            <person name="Erskine W."/>
        </authorList>
    </citation>
    <scope>NUCLEOTIDE SEQUENCE [LARGE SCALE GENOMIC DNA]</scope>
    <source>
        <strain evidence="3">cv. Daliak</strain>
    </source>
</reference>